<evidence type="ECO:0000313" key="7">
    <source>
        <dbReference type="Proteomes" id="UP000183760"/>
    </source>
</evidence>
<feature type="domain" description="Rv2993c-like N-terminal" evidence="4">
    <location>
        <begin position="5"/>
        <end position="54"/>
    </location>
</feature>
<dbReference type="FunFam" id="3.90.850.10:FF:000002">
    <property type="entry name" value="2-hydroxyhepta-2,4-diene-1,7-dioate isomerase"/>
    <property type="match status" value="1"/>
</dbReference>
<comment type="caution">
    <text evidence="5">The sequence shown here is derived from an EMBL/GenBank/DDBJ whole genome shotgun (WGS) entry which is preliminary data.</text>
</comment>
<dbReference type="SUPFAM" id="SSF56529">
    <property type="entry name" value="FAH"/>
    <property type="match status" value="1"/>
</dbReference>
<dbReference type="GO" id="GO:0019752">
    <property type="term" value="P:carboxylic acid metabolic process"/>
    <property type="evidence" value="ECO:0007669"/>
    <property type="project" value="UniProtKB-ARBA"/>
</dbReference>
<dbReference type="OrthoDB" id="5197601at2"/>
<protein>
    <submittedName>
        <fullName evidence="6">2-keto-4-pentenoate hydratase/2-oxohepta-3-ene-1,7-dioic acid hydratase (Catechol pathway)</fullName>
    </submittedName>
</protein>
<proteinExistence type="inferred from homology"/>
<comment type="similarity">
    <text evidence="1">Belongs to the FAH family.</text>
</comment>
<dbReference type="EMBL" id="FOIB01000002">
    <property type="protein sequence ID" value="SET54524.1"/>
    <property type="molecule type" value="Genomic_DNA"/>
</dbReference>
<dbReference type="AlphaFoldDB" id="A0A511SWF5"/>
<evidence type="ECO:0000256" key="2">
    <source>
        <dbReference type="ARBA" id="ARBA00022723"/>
    </source>
</evidence>
<dbReference type="RefSeq" id="WP_046715811.1">
    <property type="nucleotide sequence ID" value="NZ_BJXR01000014.1"/>
</dbReference>
<sequence length="257" mass="27755">MTTARYCRFLYEGRAHHGRVEGTEVVVLSSAPWLAGVKDTGIRRSLSAVSLLVPADASKVVCIGQNYRKHAEEMGKPVPVEPLIFTKPSTALNGPRSPIRIPKASQEVHFEAELALVIGEKLKNADEMTAARAIWGLTCFNDVTARDIQKRETQHTRAKGYDTFACAGPWAVTGLSPADLQISCRVNGQVRQDSRTSDMVFSPARLVSFISHIMTLLPGDMISTGTPSGVGKLAAGDSVEVEIEGIGTLLNPVEMEP</sequence>
<dbReference type="Proteomes" id="UP000183760">
    <property type="component" value="Unassembled WGS sequence"/>
</dbReference>
<dbReference type="Pfam" id="PF01557">
    <property type="entry name" value="FAA_hydrolase"/>
    <property type="match status" value="1"/>
</dbReference>
<organism evidence="5 8">
    <name type="scientific">Myxococcus fulvus</name>
    <dbReference type="NCBI Taxonomy" id="33"/>
    <lineage>
        <taxon>Bacteria</taxon>
        <taxon>Pseudomonadati</taxon>
        <taxon>Myxococcota</taxon>
        <taxon>Myxococcia</taxon>
        <taxon>Myxococcales</taxon>
        <taxon>Cystobacterineae</taxon>
        <taxon>Myxococcaceae</taxon>
        <taxon>Myxococcus</taxon>
    </lineage>
</organism>
<keyword evidence="7" id="KW-1185">Reference proteome</keyword>
<evidence type="ECO:0000259" key="3">
    <source>
        <dbReference type="Pfam" id="PF01557"/>
    </source>
</evidence>
<evidence type="ECO:0000313" key="8">
    <source>
        <dbReference type="Proteomes" id="UP000321514"/>
    </source>
</evidence>
<feature type="domain" description="Fumarylacetoacetase-like C-terminal" evidence="3">
    <location>
        <begin position="59"/>
        <end position="253"/>
    </location>
</feature>
<keyword evidence="2" id="KW-0479">Metal-binding</keyword>
<dbReference type="Pfam" id="PF10370">
    <property type="entry name" value="Rv2993c-like_N"/>
    <property type="match status" value="1"/>
</dbReference>
<evidence type="ECO:0000313" key="6">
    <source>
        <dbReference type="EMBL" id="SET54524.1"/>
    </source>
</evidence>
<evidence type="ECO:0000256" key="1">
    <source>
        <dbReference type="ARBA" id="ARBA00010211"/>
    </source>
</evidence>
<dbReference type="GO" id="GO:0018773">
    <property type="term" value="F:acetylpyruvate hydrolase activity"/>
    <property type="evidence" value="ECO:0007669"/>
    <property type="project" value="TreeGrafter"/>
</dbReference>
<dbReference type="PANTHER" id="PTHR11820">
    <property type="entry name" value="ACYLPYRUVASE"/>
    <property type="match status" value="1"/>
</dbReference>
<dbReference type="InterPro" id="IPR036663">
    <property type="entry name" value="Fumarylacetoacetase_C_sf"/>
</dbReference>
<dbReference type="Gene3D" id="3.90.850.10">
    <property type="entry name" value="Fumarylacetoacetase-like, C-terminal domain"/>
    <property type="match status" value="1"/>
</dbReference>
<reference evidence="6 7" key="1">
    <citation type="submission" date="2016-10" db="EMBL/GenBank/DDBJ databases">
        <authorList>
            <person name="Varghese N."/>
            <person name="Submissions S."/>
        </authorList>
    </citation>
    <scope>NUCLEOTIDE SEQUENCE [LARGE SCALE GENOMIC DNA]</scope>
    <source>
        <strain evidence="6 7">DSM 16525</strain>
    </source>
</reference>
<dbReference type="STRING" id="1334629.MFUL124B02_34490"/>
<dbReference type="InterPro" id="IPR018833">
    <property type="entry name" value="Rv2993c-like_N"/>
</dbReference>
<evidence type="ECO:0000259" key="4">
    <source>
        <dbReference type="Pfam" id="PF10370"/>
    </source>
</evidence>
<dbReference type="GO" id="GO:0016853">
    <property type="term" value="F:isomerase activity"/>
    <property type="evidence" value="ECO:0007669"/>
    <property type="project" value="UniProtKB-ARBA"/>
</dbReference>
<dbReference type="GO" id="GO:0046872">
    <property type="term" value="F:metal ion binding"/>
    <property type="evidence" value="ECO:0007669"/>
    <property type="project" value="UniProtKB-KW"/>
</dbReference>
<gene>
    <name evidence="5" type="ORF">MFU01_12810</name>
    <name evidence="6" type="ORF">SAMN05443572_102645</name>
</gene>
<accession>A0A511SWF5</accession>
<dbReference type="InterPro" id="IPR011234">
    <property type="entry name" value="Fumarylacetoacetase-like_C"/>
</dbReference>
<dbReference type="PANTHER" id="PTHR11820:SF7">
    <property type="entry name" value="ACYLPYRUVASE FAHD1, MITOCHONDRIAL"/>
    <property type="match status" value="1"/>
</dbReference>
<reference evidence="5 8" key="2">
    <citation type="submission" date="2019-07" db="EMBL/GenBank/DDBJ databases">
        <title>Whole genome shotgun sequence of Myxococcus fulvus NBRC 100333.</title>
        <authorList>
            <person name="Hosoyama A."/>
            <person name="Uohara A."/>
            <person name="Ohji S."/>
            <person name="Ichikawa N."/>
        </authorList>
    </citation>
    <scope>NUCLEOTIDE SEQUENCE [LARGE SCALE GENOMIC DNA]</scope>
    <source>
        <strain evidence="5 8">NBRC 100333</strain>
    </source>
</reference>
<dbReference type="EMBL" id="BJXR01000014">
    <property type="protein sequence ID" value="GEN06244.1"/>
    <property type="molecule type" value="Genomic_DNA"/>
</dbReference>
<dbReference type="Proteomes" id="UP000321514">
    <property type="component" value="Unassembled WGS sequence"/>
</dbReference>
<name>A0A511SWF5_MYXFU</name>
<evidence type="ECO:0000313" key="5">
    <source>
        <dbReference type="EMBL" id="GEN06244.1"/>
    </source>
</evidence>